<feature type="chain" id="PRO_5022240547" evidence="1">
    <location>
        <begin position="20"/>
        <end position="1199"/>
    </location>
</feature>
<dbReference type="RefSeq" id="WP_142716792.1">
    <property type="nucleotide sequence ID" value="NZ_FXTC01000001.1"/>
</dbReference>
<feature type="domain" description="DUF6443" evidence="2">
    <location>
        <begin position="41"/>
        <end position="153"/>
    </location>
</feature>
<dbReference type="Proteomes" id="UP000316916">
    <property type="component" value="Unassembled WGS sequence"/>
</dbReference>
<dbReference type="NCBIfam" id="TIGR03696">
    <property type="entry name" value="Rhs_assc_core"/>
    <property type="match status" value="1"/>
</dbReference>
<dbReference type="EMBL" id="FXTC01000001">
    <property type="protein sequence ID" value="SMO43660.1"/>
    <property type="molecule type" value="Genomic_DNA"/>
</dbReference>
<evidence type="ECO:0000313" key="4">
    <source>
        <dbReference type="Proteomes" id="UP000316916"/>
    </source>
</evidence>
<dbReference type="PANTHER" id="PTHR32305">
    <property type="match status" value="1"/>
</dbReference>
<protein>
    <submittedName>
        <fullName evidence="3">RHS repeat-associated core domain-containing protein</fullName>
    </submittedName>
</protein>
<accession>A0A521BAD6</accession>
<gene>
    <name evidence="3" type="ORF">SAMN06265171_101809</name>
</gene>
<feature type="signal peptide" evidence="1">
    <location>
        <begin position="1"/>
        <end position="19"/>
    </location>
</feature>
<evidence type="ECO:0000256" key="1">
    <source>
        <dbReference type="SAM" id="SignalP"/>
    </source>
</evidence>
<sequence>MKKTLILLCMLFLAGTLYAQTTVPSSNENYIYTKNYLDYPASGDPKVSETVQYFDKLGRPKQLINVKATPQGKDLVTPIDYDELGRQVDSWLPSPMNTLNGAIQSGVNSNATNYYGDNFPFTHKNIEASPIERTLSNVQPGQAWQNHPVSFKYQANILDDHVARFVTITTVTDNTTYSKVVWENEYAVNQLYKSVVTDEDGNKVVQFTNGSGNIILLRKISQDDENADTYYVYNEFNQLAYIIPPKAIMDFFNAYGTGSNVEVPEFILNDLCYQYHYDGVNRLVEKKLPGKGWQYMVYDKQNRLVLAQDANLGAAKQWMFTKYDQFSRIVYKGIYTSAQAYGSQGRVFEQNATNTFTNNNTLRQAFIGFNNAGMEVYYPANTTYPTVNFKLLSVNYYDTYPPYSFNPAPSANAVTDNIADANNTKGLGLLTLIKNIENDNWTKSYSYYDMKGREIGTFSINHLGGYTSTESVLDFSGAVKQTIVKHKRLNSDTERIIKETFEYDSQNRLLVHKHKVDNNTEEVLTQNTYNEISQLSSKKVGGAGISNPLQTIDYQYNIRGWMTKINDPDNLVNGKLFGYSIKYQNPANTETYAIFNGNISEIDWKTQSDNILRRYGFSYDTLNRLAFGRFTTPGATVIENNFYNEWVNYDIGGNIRSLGRYQKSYNNQPLLIDNLTYTYTGNRLISVKDNSGNYSGYPDSSGNTIGYDLNGNMTDQKDRGILDIDYNHLDLADKFTFDQTYVVKDLFLGDLIKNVTTQYLYRSDGVKLNKKYTYGVGKNTTESSTVTDYLDGFQYEVQGNTTQIFPPVLKFIPTAEGYYNFENNKYVYNYSDHLGNVRLSYTNNGTGGVQVIEENNYYPFGLKHRGYNDGVGNPSYQYKYNGKELQEESGMYDYGARMYMPEIGRWGVLDPLAEKMTRLNPYNYAFDNPVNFIDPDGREGAGWGYRNGAWVFLPGMQQGDEEYTKRGFTDFRPDGSVVDNVVITNSSEQNTGHTYLGFNGEAKYVTHGSFLGIAIPLTGGWGNPGVGTGTGTIAGTGAGLSLLTILASAVAIWTLHGDAAVDTPADEPEDLNNLYLYRNMRSVGGLPELGNSLNTLGIRNKDMSNNIFGEIKADTDYVYGSSGMGMSVTPGYGNVVPVVEFATPKTTLFRIKATDVYRSGLGINVDKINHANITPVGRIMLQQFRTQIQATAPLWKPVR</sequence>
<dbReference type="Gene3D" id="2.180.10.10">
    <property type="entry name" value="RHS repeat-associated core"/>
    <property type="match status" value="1"/>
</dbReference>
<evidence type="ECO:0000259" key="2">
    <source>
        <dbReference type="Pfam" id="PF20041"/>
    </source>
</evidence>
<organism evidence="3 4">
    <name type="scientific">Chryseobacterium rhizoplanae</name>
    <dbReference type="NCBI Taxonomy" id="1609531"/>
    <lineage>
        <taxon>Bacteria</taxon>
        <taxon>Pseudomonadati</taxon>
        <taxon>Bacteroidota</taxon>
        <taxon>Flavobacteriia</taxon>
        <taxon>Flavobacteriales</taxon>
        <taxon>Weeksellaceae</taxon>
        <taxon>Chryseobacterium group</taxon>
        <taxon>Chryseobacterium</taxon>
    </lineage>
</organism>
<name>A0A521BAD6_9FLAO</name>
<dbReference type="InterPro" id="IPR050708">
    <property type="entry name" value="T6SS_VgrG/RHS"/>
</dbReference>
<dbReference type="Pfam" id="PF20041">
    <property type="entry name" value="DUF6443"/>
    <property type="match status" value="1"/>
</dbReference>
<keyword evidence="4" id="KW-1185">Reference proteome</keyword>
<evidence type="ECO:0000313" key="3">
    <source>
        <dbReference type="EMBL" id="SMO43660.1"/>
    </source>
</evidence>
<dbReference type="InterPro" id="IPR022385">
    <property type="entry name" value="Rhs_assc_core"/>
</dbReference>
<keyword evidence="1" id="KW-0732">Signal</keyword>
<dbReference type="InterPro" id="IPR045619">
    <property type="entry name" value="DUF6443"/>
</dbReference>
<proteinExistence type="predicted"/>
<dbReference type="AlphaFoldDB" id="A0A521BAD6"/>
<dbReference type="PANTHER" id="PTHR32305:SF15">
    <property type="entry name" value="PROTEIN RHSA-RELATED"/>
    <property type="match status" value="1"/>
</dbReference>
<reference evidence="3 4" key="1">
    <citation type="submission" date="2017-05" db="EMBL/GenBank/DDBJ databases">
        <authorList>
            <person name="Varghese N."/>
            <person name="Submissions S."/>
        </authorList>
    </citation>
    <scope>NUCLEOTIDE SEQUENCE [LARGE SCALE GENOMIC DNA]</scope>
    <source>
        <strain evidence="3 4">DSM 29371</strain>
    </source>
</reference>